<proteinExistence type="predicted"/>
<accession>A0A8J2RUU2</accession>
<sequence>MNFQLQTLMQQIDNINDKTCSEEQKNESQHSSYFSSPLPTWSSTPLHNQQSEKVSNFPNSGMDKEQFTPNRRISSEVKLIELAPDEFSLEDVQHMQKVIKELHKENLQKTMSCIKLEQTCNSLKEEIASLKHEDFKQKDNSESYLMEISKSPADVSREEKLLRELNESKLRNDSIQREEFRLRELVAVYEERFEYFLKIVSNTTAVFAENKKILDATVVKIHALESEIATWKERENQESDKKKMLHSLVEEMFGSSNPNSLR</sequence>
<organism evidence="2 3">
    <name type="scientific">Daphnia galeata</name>
    <dbReference type="NCBI Taxonomy" id="27404"/>
    <lineage>
        <taxon>Eukaryota</taxon>
        <taxon>Metazoa</taxon>
        <taxon>Ecdysozoa</taxon>
        <taxon>Arthropoda</taxon>
        <taxon>Crustacea</taxon>
        <taxon>Branchiopoda</taxon>
        <taxon>Diplostraca</taxon>
        <taxon>Cladocera</taxon>
        <taxon>Anomopoda</taxon>
        <taxon>Daphniidae</taxon>
        <taxon>Daphnia</taxon>
    </lineage>
</organism>
<evidence type="ECO:0000256" key="1">
    <source>
        <dbReference type="SAM" id="MobiDB-lite"/>
    </source>
</evidence>
<feature type="compositionally biased region" description="Low complexity" evidence="1">
    <location>
        <begin position="35"/>
        <end position="46"/>
    </location>
</feature>
<dbReference type="AlphaFoldDB" id="A0A8J2RUU2"/>
<reference evidence="2" key="1">
    <citation type="submission" date="2021-11" db="EMBL/GenBank/DDBJ databases">
        <authorList>
            <person name="Schell T."/>
        </authorList>
    </citation>
    <scope>NUCLEOTIDE SEQUENCE</scope>
    <source>
        <strain evidence="2">M5</strain>
    </source>
</reference>
<comment type="caution">
    <text evidence="2">The sequence shown here is derived from an EMBL/GenBank/DDBJ whole genome shotgun (WGS) entry which is preliminary data.</text>
</comment>
<dbReference type="EMBL" id="CAKKLH010000235">
    <property type="protein sequence ID" value="CAH0106753.1"/>
    <property type="molecule type" value="Genomic_DNA"/>
</dbReference>
<name>A0A8J2RUU2_9CRUS</name>
<feature type="region of interest" description="Disordered" evidence="1">
    <location>
        <begin position="19"/>
        <end position="70"/>
    </location>
</feature>
<keyword evidence="3" id="KW-1185">Reference proteome</keyword>
<feature type="compositionally biased region" description="Basic and acidic residues" evidence="1">
    <location>
        <begin position="19"/>
        <end position="28"/>
    </location>
</feature>
<protein>
    <submittedName>
        <fullName evidence="2">Uncharacterized protein</fullName>
    </submittedName>
</protein>
<gene>
    <name evidence="2" type="ORF">DGAL_LOCUS9911</name>
</gene>
<evidence type="ECO:0000313" key="3">
    <source>
        <dbReference type="Proteomes" id="UP000789390"/>
    </source>
</evidence>
<feature type="compositionally biased region" description="Polar residues" evidence="1">
    <location>
        <begin position="47"/>
        <end position="59"/>
    </location>
</feature>
<dbReference type="Proteomes" id="UP000789390">
    <property type="component" value="Unassembled WGS sequence"/>
</dbReference>
<evidence type="ECO:0000313" key="2">
    <source>
        <dbReference type="EMBL" id="CAH0106753.1"/>
    </source>
</evidence>
<dbReference type="OrthoDB" id="6349616at2759"/>